<dbReference type="SUPFAM" id="SSF55136">
    <property type="entry name" value="Probable bacterial effector-binding domain"/>
    <property type="match status" value="1"/>
</dbReference>
<gene>
    <name evidence="2" type="ORF">GCM10008088_15520</name>
</gene>
<dbReference type="Gene3D" id="3.20.80.10">
    <property type="entry name" value="Regulatory factor, effector binding domain"/>
    <property type="match status" value="1"/>
</dbReference>
<sequence length="160" mass="18473">MQPEIVSIDPKLLVGLKIEMSFSENKTATLWQTFMPKKHLVSAKSDELLSVEVYPDLNFFKTFDPTKTFEKWAAVEVNSAENLAEDFEVLKISEGLYTKFIYQGKASEAARFYSKIFGEWLPNSEYKLANRPHFAVMDEKYKGEEAISEEEIFIPIEKKV</sequence>
<evidence type="ECO:0000259" key="1">
    <source>
        <dbReference type="SMART" id="SM00871"/>
    </source>
</evidence>
<dbReference type="Pfam" id="PF06445">
    <property type="entry name" value="GyrI-like"/>
    <property type="match status" value="1"/>
</dbReference>
<evidence type="ECO:0000313" key="2">
    <source>
        <dbReference type="EMBL" id="GGZ54861.1"/>
    </source>
</evidence>
<dbReference type="InterPro" id="IPR029442">
    <property type="entry name" value="GyrI-like"/>
</dbReference>
<dbReference type="Proteomes" id="UP000615593">
    <property type="component" value="Unassembled WGS sequence"/>
</dbReference>
<keyword evidence="3" id="KW-1185">Reference proteome</keyword>
<reference evidence="3" key="1">
    <citation type="journal article" date="2019" name="Int. J. Syst. Evol. Microbiol.">
        <title>The Global Catalogue of Microorganisms (GCM) 10K type strain sequencing project: providing services to taxonomists for standard genome sequencing and annotation.</title>
        <authorList>
            <consortium name="The Broad Institute Genomics Platform"/>
            <consortium name="The Broad Institute Genome Sequencing Center for Infectious Disease"/>
            <person name="Wu L."/>
            <person name="Ma J."/>
        </authorList>
    </citation>
    <scope>NUCLEOTIDE SEQUENCE [LARGE SCALE GENOMIC DNA]</scope>
    <source>
        <strain evidence="3">KCTC 12708</strain>
    </source>
</reference>
<proteinExistence type="predicted"/>
<dbReference type="GeneID" id="94369216"/>
<feature type="domain" description="AraC effector-binding" evidence="1">
    <location>
        <begin position="1"/>
        <end position="157"/>
    </location>
</feature>
<organism evidence="2 3">
    <name type="scientific">Mesonia mobilis</name>
    <dbReference type="NCBI Taxonomy" id="369791"/>
    <lineage>
        <taxon>Bacteria</taxon>
        <taxon>Pseudomonadati</taxon>
        <taxon>Bacteroidota</taxon>
        <taxon>Flavobacteriia</taxon>
        <taxon>Flavobacteriales</taxon>
        <taxon>Flavobacteriaceae</taxon>
        <taxon>Mesonia</taxon>
    </lineage>
</organism>
<dbReference type="EMBL" id="BMWY01000004">
    <property type="protein sequence ID" value="GGZ54861.1"/>
    <property type="molecule type" value="Genomic_DNA"/>
</dbReference>
<evidence type="ECO:0000313" key="3">
    <source>
        <dbReference type="Proteomes" id="UP000615593"/>
    </source>
</evidence>
<accession>A0ABQ3BRC5</accession>
<protein>
    <recommendedName>
        <fullName evidence="1">AraC effector-binding domain-containing protein</fullName>
    </recommendedName>
</protein>
<comment type="caution">
    <text evidence="2">The sequence shown here is derived from an EMBL/GenBank/DDBJ whole genome shotgun (WGS) entry which is preliminary data.</text>
</comment>
<dbReference type="PANTHER" id="PTHR36444">
    <property type="entry name" value="TRANSCRIPTIONAL REGULATOR PROTEIN YOBU-RELATED"/>
    <property type="match status" value="1"/>
</dbReference>
<dbReference type="InterPro" id="IPR053182">
    <property type="entry name" value="YobU-like_regulator"/>
</dbReference>
<name>A0ABQ3BRC5_9FLAO</name>
<dbReference type="InterPro" id="IPR011256">
    <property type="entry name" value="Reg_factor_effector_dom_sf"/>
</dbReference>
<dbReference type="SMART" id="SM00871">
    <property type="entry name" value="AraC_E_bind"/>
    <property type="match status" value="1"/>
</dbReference>
<dbReference type="RefSeq" id="WP_027885099.1">
    <property type="nucleotide sequence ID" value="NZ_BMWY01000004.1"/>
</dbReference>
<dbReference type="InterPro" id="IPR010499">
    <property type="entry name" value="AraC_E-bd"/>
</dbReference>
<dbReference type="PANTHER" id="PTHR36444:SF2">
    <property type="entry name" value="TRANSCRIPTIONAL REGULATOR PROTEIN YOBU-RELATED"/>
    <property type="match status" value="1"/>
</dbReference>